<dbReference type="OrthoDB" id="7042322at2759"/>
<dbReference type="InterPro" id="IPR015421">
    <property type="entry name" value="PyrdxlP-dep_Trfase_major"/>
</dbReference>
<accession>A0A9D4UPI7</accession>
<reference evidence="7" key="1">
    <citation type="submission" date="2021-01" db="EMBL/GenBank/DDBJ databases">
        <title>Adiantum capillus-veneris genome.</title>
        <authorList>
            <person name="Fang Y."/>
            <person name="Liao Q."/>
        </authorList>
    </citation>
    <scope>NUCLEOTIDE SEQUENCE</scope>
    <source>
        <strain evidence="7">H3</strain>
        <tissue evidence="7">Leaf</tissue>
    </source>
</reference>
<dbReference type="AlphaFoldDB" id="A0A9D4UPI7"/>
<dbReference type="GO" id="GO:0008483">
    <property type="term" value="F:transaminase activity"/>
    <property type="evidence" value="ECO:0007669"/>
    <property type="project" value="UniProtKB-KW"/>
</dbReference>
<feature type="domain" description="Aminotransferase class I/classII large" evidence="6">
    <location>
        <begin position="49"/>
        <end position="145"/>
    </location>
</feature>
<evidence type="ECO:0000313" key="8">
    <source>
        <dbReference type="Proteomes" id="UP000886520"/>
    </source>
</evidence>
<evidence type="ECO:0000256" key="2">
    <source>
        <dbReference type="ARBA" id="ARBA00022576"/>
    </source>
</evidence>
<evidence type="ECO:0000256" key="5">
    <source>
        <dbReference type="ARBA" id="ARBA00061511"/>
    </source>
</evidence>
<dbReference type="InterPro" id="IPR019942">
    <property type="entry name" value="DapL/ALD1"/>
</dbReference>
<keyword evidence="8" id="KW-1185">Reference proteome</keyword>
<organism evidence="7 8">
    <name type="scientific">Adiantum capillus-veneris</name>
    <name type="common">Maidenhair fern</name>
    <dbReference type="NCBI Taxonomy" id="13818"/>
    <lineage>
        <taxon>Eukaryota</taxon>
        <taxon>Viridiplantae</taxon>
        <taxon>Streptophyta</taxon>
        <taxon>Embryophyta</taxon>
        <taxon>Tracheophyta</taxon>
        <taxon>Polypodiopsida</taxon>
        <taxon>Polypodiidae</taxon>
        <taxon>Polypodiales</taxon>
        <taxon>Pteridineae</taxon>
        <taxon>Pteridaceae</taxon>
        <taxon>Vittarioideae</taxon>
        <taxon>Adiantum</taxon>
    </lineage>
</organism>
<evidence type="ECO:0000256" key="1">
    <source>
        <dbReference type="ARBA" id="ARBA00001933"/>
    </source>
</evidence>
<evidence type="ECO:0000256" key="4">
    <source>
        <dbReference type="ARBA" id="ARBA00022898"/>
    </source>
</evidence>
<proteinExistence type="inferred from homology"/>
<dbReference type="GO" id="GO:0030170">
    <property type="term" value="F:pyridoxal phosphate binding"/>
    <property type="evidence" value="ECO:0007669"/>
    <property type="project" value="InterPro"/>
</dbReference>
<dbReference type="InterPro" id="IPR015424">
    <property type="entry name" value="PyrdxlP-dep_Trfase"/>
</dbReference>
<dbReference type="InterPro" id="IPR015422">
    <property type="entry name" value="PyrdxlP-dep_Trfase_small"/>
</dbReference>
<dbReference type="Gene3D" id="3.40.640.10">
    <property type="entry name" value="Type I PLP-dependent aspartate aminotransferase-like (Major domain)"/>
    <property type="match status" value="1"/>
</dbReference>
<dbReference type="Gene3D" id="3.90.1150.10">
    <property type="entry name" value="Aspartate Aminotransferase, domain 1"/>
    <property type="match status" value="1"/>
</dbReference>
<dbReference type="FunFam" id="3.40.640.10:FF:000099">
    <property type="entry name" value="LL-diaminopimelate aminotransferase, chloroplastic"/>
    <property type="match status" value="1"/>
</dbReference>
<protein>
    <recommendedName>
        <fullName evidence="6">Aminotransferase class I/classII large domain-containing protein</fullName>
    </recommendedName>
</protein>
<keyword evidence="4" id="KW-0663">Pyridoxal phosphate</keyword>
<dbReference type="SUPFAM" id="SSF53383">
    <property type="entry name" value="PLP-dependent transferases"/>
    <property type="match status" value="1"/>
</dbReference>
<name>A0A9D4UPI7_ADICA</name>
<comment type="cofactor">
    <cofactor evidence="1">
        <name>pyridoxal 5'-phosphate</name>
        <dbReference type="ChEBI" id="CHEBI:597326"/>
    </cofactor>
</comment>
<comment type="similarity">
    <text evidence="5">Belongs to the class-I pyridoxal-phosphate-dependent aminotransferase family. LL-diaminopimelate aminotransferase subfamily.</text>
</comment>
<evidence type="ECO:0000256" key="3">
    <source>
        <dbReference type="ARBA" id="ARBA00022679"/>
    </source>
</evidence>
<dbReference type="Proteomes" id="UP000886520">
    <property type="component" value="Chromosome 13"/>
</dbReference>
<gene>
    <name evidence="7" type="ORF">GOP47_0013309</name>
</gene>
<keyword evidence="3" id="KW-0808">Transferase</keyword>
<dbReference type="EMBL" id="JABFUD020000013">
    <property type="protein sequence ID" value="KAI5071058.1"/>
    <property type="molecule type" value="Genomic_DNA"/>
</dbReference>
<dbReference type="GO" id="GO:0009862">
    <property type="term" value="P:systemic acquired resistance, salicylic acid mediated signaling pathway"/>
    <property type="evidence" value="ECO:0007669"/>
    <property type="project" value="UniProtKB-ARBA"/>
</dbReference>
<evidence type="ECO:0000313" key="7">
    <source>
        <dbReference type="EMBL" id="KAI5071058.1"/>
    </source>
</evidence>
<dbReference type="CDD" id="cd00609">
    <property type="entry name" value="AAT_like"/>
    <property type="match status" value="1"/>
</dbReference>
<keyword evidence="2" id="KW-0032">Aminotransferase</keyword>
<dbReference type="Pfam" id="PF00155">
    <property type="entry name" value="Aminotran_1_2"/>
    <property type="match status" value="1"/>
</dbReference>
<sequence length="274" mass="29749">MASSQLLFGPKVSVAVQDPCFPVYVDTSVIVGQTGGFLDHLHQYNNVAYMRCTPENSFFPDLSLIPRTDIIFFCSPSNPTGVAASKTQLERLVGFAKANGSIIVYDSAYAMYISDGSPKSIYEIPGAREVAVEISSFSKCAGFAEGLWLLALAVHRTLRKQTFISLGFKAYGGADAPYVWVKFEGRTSWDAFSEVLENVNVVTAPGSGFGPAGEGFLRVSAFAHREDIIEVSNRLKAFYTSSVNQGLIADSCFYLGVSLSYGAARSSLRFLFQV</sequence>
<comment type="caution">
    <text evidence="7">The sequence shown here is derived from an EMBL/GenBank/DDBJ whole genome shotgun (WGS) entry which is preliminary data.</text>
</comment>
<dbReference type="InterPro" id="IPR004839">
    <property type="entry name" value="Aminotransferase_I/II_large"/>
</dbReference>
<evidence type="ECO:0000259" key="6">
    <source>
        <dbReference type="Pfam" id="PF00155"/>
    </source>
</evidence>
<dbReference type="PANTHER" id="PTHR43144">
    <property type="entry name" value="AMINOTRANSFERASE"/>
    <property type="match status" value="1"/>
</dbReference>